<dbReference type="PANTHER" id="PTHR23429:SF0">
    <property type="entry name" value="GLUCOSE-6-PHOSPHATE 1-DEHYDROGENASE"/>
    <property type="match status" value="1"/>
</dbReference>
<keyword evidence="4 7" id="KW-0521">NADP</keyword>
<feature type="active site" description="Proton acceptor" evidence="7">
    <location>
        <position position="241"/>
    </location>
</feature>
<proteinExistence type="inferred from homology"/>
<dbReference type="GO" id="GO:0006006">
    <property type="term" value="P:glucose metabolic process"/>
    <property type="evidence" value="ECO:0007669"/>
    <property type="project" value="UniProtKB-KW"/>
</dbReference>
<dbReference type="Pfam" id="PF02781">
    <property type="entry name" value="G6PD_C"/>
    <property type="match status" value="1"/>
</dbReference>
<gene>
    <name evidence="11" type="primary">zwf_1</name>
    <name evidence="7" type="synonym">zwf</name>
    <name evidence="11" type="ORF">Ssi02_39930</name>
</gene>
<organism evidence="11 12">
    <name type="scientific">Sinosporangium siamense</name>
    <dbReference type="NCBI Taxonomy" id="1367973"/>
    <lineage>
        <taxon>Bacteria</taxon>
        <taxon>Bacillati</taxon>
        <taxon>Actinomycetota</taxon>
        <taxon>Actinomycetes</taxon>
        <taxon>Streptosporangiales</taxon>
        <taxon>Streptosporangiaceae</taxon>
        <taxon>Sinosporangium</taxon>
    </lineage>
</organism>
<feature type="binding site" evidence="7">
    <location>
        <position position="217"/>
    </location>
    <ligand>
        <name>substrate</name>
    </ligand>
</feature>
<evidence type="ECO:0000313" key="11">
    <source>
        <dbReference type="EMBL" id="GII93762.1"/>
    </source>
</evidence>
<dbReference type="InterPro" id="IPR019796">
    <property type="entry name" value="G6P_DH_AS"/>
</dbReference>
<dbReference type="PRINTS" id="PR00079">
    <property type="entry name" value="G6PDHDRGNASE"/>
</dbReference>
<keyword evidence="5 7" id="KW-0560">Oxidoreductase</keyword>
<dbReference type="RefSeq" id="WP_204027392.1">
    <property type="nucleotide sequence ID" value="NZ_BOOW01000026.1"/>
</dbReference>
<feature type="binding site" evidence="7">
    <location>
        <position position="179"/>
    </location>
    <ligand>
        <name>substrate</name>
    </ligand>
</feature>
<feature type="region of interest" description="Disordered" evidence="8">
    <location>
        <begin position="297"/>
        <end position="316"/>
    </location>
</feature>
<comment type="pathway">
    <text evidence="1 7">Carbohydrate degradation; pentose phosphate pathway; D-ribulose 5-phosphate from D-glucose 6-phosphate (oxidative stage): step 1/3.</text>
</comment>
<dbReference type="SUPFAM" id="SSF55347">
    <property type="entry name" value="Glyceraldehyde-3-phosphate dehydrogenase-like, C-terminal domain"/>
    <property type="match status" value="1"/>
</dbReference>
<evidence type="ECO:0000256" key="8">
    <source>
        <dbReference type="SAM" id="MobiDB-lite"/>
    </source>
</evidence>
<sequence length="497" mass="55220">MSAALSRRPADLVIFGGTGDLAMRKLIPALQHCDRDGLLAPQTRIIAMSRSGLTDADFRGKVHAELAERGADLRDLGRFLGRLHHVSIDVSGDGGDARGWARVRGLLAGHEQRDRVFYLASPPMTFGPFCRELRLAGLVTPSSRVVLEKPLGRNLESARRINDEVGEIFSESQTFRIDHYLGKETVQNLLVLRFANAFLEPIWNSLWIDHVQITVAETVGTPGRRGYYDHAGAMRDMVQNHLLQLLCLVAMEPPSRNDREAIRDEKVKVLESLRPISGTEADRFTVRGQYTEGIAGDRRVPGYLDEPGSTPPTRASRQVETFAAIRAEVKNWRWAGVPFYLRTGKRMPTRCSEIVVQFKDVPHSIFPGGSPNKLVLRLQPSEGIQMHIMAKEPGAGEVALRPVPLELSFGKAFGGRVPDAYERLLMDVLAGNPTLFMRRDEVEAAWRWIDPILATWEATGTPPEPYPAGVAGPPGARELLGRSGRTWHEELEEEVAL</sequence>
<evidence type="ECO:0000256" key="2">
    <source>
        <dbReference type="ARBA" id="ARBA00009975"/>
    </source>
</evidence>
<evidence type="ECO:0000256" key="5">
    <source>
        <dbReference type="ARBA" id="ARBA00023002"/>
    </source>
</evidence>
<dbReference type="InterPro" id="IPR036291">
    <property type="entry name" value="NAD(P)-bd_dom_sf"/>
</dbReference>
<comment type="function">
    <text evidence="7">Catalyzes the oxidation of glucose 6-phosphate to 6-phosphogluconolactone.</text>
</comment>
<dbReference type="GO" id="GO:0004345">
    <property type="term" value="F:glucose-6-phosphate dehydrogenase activity"/>
    <property type="evidence" value="ECO:0007669"/>
    <property type="project" value="UniProtKB-UniRule"/>
</dbReference>
<dbReference type="AlphaFoldDB" id="A0A919RI70"/>
<dbReference type="GO" id="GO:0005829">
    <property type="term" value="C:cytosol"/>
    <property type="evidence" value="ECO:0007669"/>
    <property type="project" value="TreeGrafter"/>
</dbReference>
<dbReference type="GO" id="GO:0050661">
    <property type="term" value="F:NADP binding"/>
    <property type="evidence" value="ECO:0007669"/>
    <property type="project" value="UniProtKB-UniRule"/>
</dbReference>
<dbReference type="EMBL" id="BOOW01000026">
    <property type="protein sequence ID" value="GII93762.1"/>
    <property type="molecule type" value="Genomic_DNA"/>
</dbReference>
<keyword evidence="3 7" id="KW-0313">Glucose metabolism</keyword>
<keyword evidence="6 7" id="KW-0119">Carbohydrate metabolism</keyword>
<dbReference type="InterPro" id="IPR022674">
    <property type="entry name" value="G6P_DH_NAD-bd"/>
</dbReference>
<evidence type="ECO:0000256" key="6">
    <source>
        <dbReference type="ARBA" id="ARBA00023277"/>
    </source>
</evidence>
<feature type="domain" description="Glucose-6-phosphate dehydrogenase C-terminal" evidence="10">
    <location>
        <begin position="190"/>
        <end position="488"/>
    </location>
</feature>
<dbReference type="PROSITE" id="PS00069">
    <property type="entry name" value="G6P_DEHYDROGENASE"/>
    <property type="match status" value="1"/>
</dbReference>
<comment type="similarity">
    <text evidence="2 7">Belongs to the glucose-6-phosphate dehydrogenase family.</text>
</comment>
<evidence type="ECO:0000256" key="3">
    <source>
        <dbReference type="ARBA" id="ARBA00022526"/>
    </source>
</evidence>
<reference evidence="11" key="1">
    <citation type="submission" date="2021-01" db="EMBL/GenBank/DDBJ databases">
        <title>Whole genome shotgun sequence of Sinosporangium siamense NBRC 109515.</title>
        <authorList>
            <person name="Komaki H."/>
            <person name="Tamura T."/>
        </authorList>
    </citation>
    <scope>NUCLEOTIDE SEQUENCE</scope>
    <source>
        <strain evidence="11">NBRC 109515</strain>
    </source>
</reference>
<evidence type="ECO:0000259" key="10">
    <source>
        <dbReference type="Pfam" id="PF02781"/>
    </source>
</evidence>
<comment type="caution">
    <text evidence="11">The sequence shown here is derived from an EMBL/GenBank/DDBJ whole genome shotgun (WGS) entry which is preliminary data.</text>
</comment>
<dbReference type="HAMAP" id="MF_00966">
    <property type="entry name" value="G6PD"/>
    <property type="match status" value="1"/>
</dbReference>
<keyword evidence="12" id="KW-1185">Reference proteome</keyword>
<feature type="binding site" evidence="7">
    <location>
        <begin position="89"/>
        <end position="90"/>
    </location>
    <ligand>
        <name>NADP(+)</name>
        <dbReference type="ChEBI" id="CHEBI:58349"/>
    </ligand>
</feature>
<dbReference type="Gene3D" id="3.30.360.10">
    <property type="entry name" value="Dihydrodipicolinate Reductase, domain 2"/>
    <property type="match status" value="1"/>
</dbReference>
<dbReference type="PANTHER" id="PTHR23429">
    <property type="entry name" value="GLUCOSE-6-PHOSPHATE 1-DEHYDROGENASE G6PD"/>
    <property type="match status" value="1"/>
</dbReference>
<evidence type="ECO:0000259" key="9">
    <source>
        <dbReference type="Pfam" id="PF00479"/>
    </source>
</evidence>
<evidence type="ECO:0000256" key="1">
    <source>
        <dbReference type="ARBA" id="ARBA00004937"/>
    </source>
</evidence>
<accession>A0A919RI70</accession>
<dbReference type="InterPro" id="IPR022675">
    <property type="entry name" value="G6P_DH_C"/>
</dbReference>
<comment type="caution">
    <text evidence="7">Lacks conserved residue(s) required for the propagation of feature annotation.</text>
</comment>
<dbReference type="InterPro" id="IPR001282">
    <property type="entry name" value="G6P_DH"/>
</dbReference>
<dbReference type="Pfam" id="PF00479">
    <property type="entry name" value="G6PD_N"/>
    <property type="match status" value="1"/>
</dbReference>
<protein>
    <recommendedName>
        <fullName evidence="7">Glucose-6-phosphate 1-dehydrogenase</fullName>
        <shortName evidence="7">G6PD</shortName>
        <ecNumber evidence="7">1.1.1.49</ecNumber>
    </recommendedName>
</protein>
<comment type="catalytic activity">
    <reaction evidence="7">
        <text>D-glucose 6-phosphate + NADP(+) = 6-phospho-D-glucono-1,5-lactone + NADPH + H(+)</text>
        <dbReference type="Rhea" id="RHEA:15841"/>
        <dbReference type="ChEBI" id="CHEBI:15378"/>
        <dbReference type="ChEBI" id="CHEBI:57783"/>
        <dbReference type="ChEBI" id="CHEBI:57955"/>
        <dbReference type="ChEBI" id="CHEBI:58349"/>
        <dbReference type="ChEBI" id="CHEBI:61548"/>
        <dbReference type="EC" id="1.1.1.49"/>
    </reaction>
</comment>
<dbReference type="PIRSF" id="PIRSF000110">
    <property type="entry name" value="G6PD"/>
    <property type="match status" value="1"/>
</dbReference>
<feature type="binding site" evidence="7">
    <location>
        <position position="149"/>
    </location>
    <ligand>
        <name>NADP(+)</name>
        <dbReference type="ChEBI" id="CHEBI:58349"/>
    </ligand>
</feature>
<dbReference type="GO" id="GO:0009051">
    <property type="term" value="P:pentose-phosphate shunt, oxidative branch"/>
    <property type="evidence" value="ECO:0007669"/>
    <property type="project" value="TreeGrafter"/>
</dbReference>
<feature type="binding site" evidence="7">
    <location>
        <position position="50"/>
    </location>
    <ligand>
        <name>NADP(+)</name>
        <dbReference type="ChEBI" id="CHEBI:58349"/>
    </ligand>
</feature>
<evidence type="ECO:0000313" key="12">
    <source>
        <dbReference type="Proteomes" id="UP000606172"/>
    </source>
</evidence>
<dbReference type="NCBIfam" id="TIGR00871">
    <property type="entry name" value="zwf"/>
    <property type="match status" value="1"/>
</dbReference>
<evidence type="ECO:0000256" key="7">
    <source>
        <dbReference type="HAMAP-Rule" id="MF_00966"/>
    </source>
</evidence>
<evidence type="ECO:0000256" key="4">
    <source>
        <dbReference type="ARBA" id="ARBA00022857"/>
    </source>
</evidence>
<dbReference type="SUPFAM" id="SSF51735">
    <property type="entry name" value="NAD(P)-binding Rossmann-fold domains"/>
    <property type="match status" value="1"/>
</dbReference>
<feature type="domain" description="Glucose-6-phosphate dehydrogenase NAD-binding" evidence="9">
    <location>
        <begin position="13"/>
        <end position="188"/>
    </location>
</feature>
<feature type="binding site" evidence="7">
    <location>
        <position position="345"/>
    </location>
    <ligand>
        <name>substrate</name>
    </ligand>
</feature>
<feature type="binding site" evidence="7">
    <location>
        <position position="183"/>
    </location>
    <ligand>
        <name>substrate</name>
    </ligand>
</feature>
<dbReference type="EC" id="1.1.1.49" evidence="7"/>
<dbReference type="Gene3D" id="3.40.50.720">
    <property type="entry name" value="NAD(P)-binding Rossmann-like Domain"/>
    <property type="match status" value="1"/>
</dbReference>
<name>A0A919RI70_9ACTN</name>
<dbReference type="Proteomes" id="UP000606172">
    <property type="component" value="Unassembled WGS sequence"/>
</dbReference>
<feature type="binding site" evidence="7">
    <location>
        <position position="236"/>
    </location>
    <ligand>
        <name>substrate</name>
    </ligand>
</feature>